<proteinExistence type="predicted"/>
<sequence length="227" mass="26615">MDNTPNILKNKKKVLVDGFLIRNTLDTDFTSPHWNPHRLAWYSNKYYIPDDEIWIDRIFKDEIGLMLKVFEMEVQATDFESYSEEREMMKKKLTLPPPAPSFIVREEETDTAAIKFVDGTVVRKYIDPGFVFGGHSFVYDYVPAREIWIDGKIDSKEIKYILTHETVERNLMAQGRTYDIAHDHATAEEKEARRNDGIGFYPGDSNYPWYNLSNEEIIKKYAVEVLK</sequence>
<gene>
    <name evidence="1" type="ORF">A2750_01100</name>
</gene>
<evidence type="ECO:0000313" key="2">
    <source>
        <dbReference type="Proteomes" id="UP000178023"/>
    </source>
</evidence>
<dbReference type="Proteomes" id="UP000178023">
    <property type="component" value="Unassembled WGS sequence"/>
</dbReference>
<name>A0A1F8F4J4_9BACT</name>
<reference evidence="1 2" key="1">
    <citation type="journal article" date="2016" name="Nat. Commun.">
        <title>Thousands of microbial genomes shed light on interconnected biogeochemical processes in an aquifer system.</title>
        <authorList>
            <person name="Anantharaman K."/>
            <person name="Brown C.T."/>
            <person name="Hug L.A."/>
            <person name="Sharon I."/>
            <person name="Castelle C.J."/>
            <person name="Probst A.J."/>
            <person name="Thomas B.C."/>
            <person name="Singh A."/>
            <person name="Wilkins M.J."/>
            <person name="Karaoz U."/>
            <person name="Brodie E.L."/>
            <person name="Williams K.H."/>
            <person name="Hubbard S.S."/>
            <person name="Banfield J.F."/>
        </authorList>
    </citation>
    <scope>NUCLEOTIDE SEQUENCE [LARGE SCALE GENOMIC DNA]</scope>
</reference>
<accession>A0A1F8F4J4</accession>
<dbReference type="EMBL" id="MGJL01000012">
    <property type="protein sequence ID" value="OGN08051.1"/>
    <property type="molecule type" value="Genomic_DNA"/>
</dbReference>
<protein>
    <submittedName>
        <fullName evidence="1">Uncharacterized protein</fullName>
    </submittedName>
</protein>
<organism evidence="1 2">
    <name type="scientific">Candidatus Yanofskybacteria bacterium RIFCSPHIGHO2_01_FULL_45_42</name>
    <dbReference type="NCBI Taxonomy" id="1802671"/>
    <lineage>
        <taxon>Bacteria</taxon>
        <taxon>Candidatus Yanofskyibacteriota</taxon>
    </lineage>
</organism>
<dbReference type="AlphaFoldDB" id="A0A1F8F4J4"/>
<evidence type="ECO:0000313" key="1">
    <source>
        <dbReference type="EMBL" id="OGN08051.1"/>
    </source>
</evidence>
<comment type="caution">
    <text evidence="1">The sequence shown here is derived from an EMBL/GenBank/DDBJ whole genome shotgun (WGS) entry which is preliminary data.</text>
</comment>